<feature type="domain" description="MULE transposase" evidence="2">
    <location>
        <begin position="112"/>
        <end position="187"/>
    </location>
</feature>
<dbReference type="GeneID" id="110788433"/>
<evidence type="ECO:0000256" key="1">
    <source>
        <dbReference type="SAM" id="MobiDB-lite"/>
    </source>
</evidence>
<accession>A0ABM3QQI2</accession>
<sequence>MVGGTWRLLINDGNHNHDFPAYNVGRSIISRLTMDEKNKTKEMTRAHVTPSQILVSIKNENKENLTRVKQIYNFRHKIRNEEMNGRSVMQQTLKYLNDESYFYWYRATPEIVGCVPTGKNFVVGFAFLQDEKRESFKWALQCVRALFDPDHMPEVIVTDKEYALIHAIDDVFPKSHHMLCIRHIAKNVEARAKLDTRSALFASGFLRYWNKIVYAETEAEYEANVMQLKKKFASHPKTLQYVEDTWLIHSKKFVQAYTKKMFHLGNRTTNRVESAHNVLKRFLKTSTGSLDTIWKSFVRSENIDLHITVLHLLSQLRGKVSHLAIRKINEEYGRHKVGTDPATFGCYLRTLHGLPCAHEMRLLDGEGKSIDLNGVHIFWRTLHMEGFSTSNTPIGPYSQYQDDDEILKSYFENMKNQAPEAKKQYIFQLEKIIHPESVPLEEPVPNRATQQPSSSNKRKSRSTKNPTREDLIPAEIPVHLVPFIYEYKNVGADCNCGYRLVAHQIYGSEDQWRRLDHSKNGDKKWKLEFILWNMIDYAF</sequence>
<reference evidence="4" key="2">
    <citation type="submission" date="2025-08" db="UniProtKB">
        <authorList>
            <consortium name="RefSeq"/>
        </authorList>
    </citation>
    <scope>IDENTIFICATION</scope>
    <source>
        <tissue evidence="4">Leaf</tissue>
    </source>
</reference>
<organism evidence="3 4">
    <name type="scientific">Spinacia oleracea</name>
    <name type="common">Spinach</name>
    <dbReference type="NCBI Taxonomy" id="3562"/>
    <lineage>
        <taxon>Eukaryota</taxon>
        <taxon>Viridiplantae</taxon>
        <taxon>Streptophyta</taxon>
        <taxon>Embryophyta</taxon>
        <taxon>Tracheophyta</taxon>
        <taxon>Spermatophyta</taxon>
        <taxon>Magnoliopsida</taxon>
        <taxon>eudicotyledons</taxon>
        <taxon>Gunneridae</taxon>
        <taxon>Pentapetalae</taxon>
        <taxon>Caryophyllales</taxon>
        <taxon>Chenopodiaceae</taxon>
        <taxon>Chenopodioideae</taxon>
        <taxon>Anserineae</taxon>
        <taxon>Spinacia</taxon>
    </lineage>
</organism>
<gene>
    <name evidence="4" type="primary">LOC110788433</name>
</gene>
<dbReference type="Pfam" id="PF10551">
    <property type="entry name" value="MULE"/>
    <property type="match status" value="1"/>
</dbReference>
<reference evidence="3" key="1">
    <citation type="journal article" date="2021" name="Nat. Commun.">
        <title>Genomic analyses provide insights into spinach domestication and the genetic basis of agronomic traits.</title>
        <authorList>
            <person name="Cai X."/>
            <person name="Sun X."/>
            <person name="Xu C."/>
            <person name="Sun H."/>
            <person name="Wang X."/>
            <person name="Ge C."/>
            <person name="Zhang Z."/>
            <person name="Wang Q."/>
            <person name="Fei Z."/>
            <person name="Jiao C."/>
            <person name="Wang Q."/>
        </authorList>
    </citation>
    <scope>NUCLEOTIDE SEQUENCE [LARGE SCALE GENOMIC DNA]</scope>
    <source>
        <strain evidence="3">cv. Varoflay</strain>
    </source>
</reference>
<protein>
    <submittedName>
        <fullName evidence="4">PKS-NRPS hybrid synthetase cheA-like</fullName>
    </submittedName>
</protein>
<dbReference type="RefSeq" id="XP_056685621.1">
    <property type="nucleotide sequence ID" value="XM_056829643.1"/>
</dbReference>
<name>A0ABM3QQI2_SPIOL</name>
<evidence type="ECO:0000259" key="2">
    <source>
        <dbReference type="Pfam" id="PF10551"/>
    </source>
</evidence>
<evidence type="ECO:0000313" key="3">
    <source>
        <dbReference type="Proteomes" id="UP000813463"/>
    </source>
</evidence>
<dbReference type="Proteomes" id="UP000813463">
    <property type="component" value="Chromosome 5"/>
</dbReference>
<feature type="region of interest" description="Disordered" evidence="1">
    <location>
        <begin position="438"/>
        <end position="469"/>
    </location>
</feature>
<dbReference type="PANTHER" id="PTHR31569:SF4">
    <property type="entry name" value="SWIM-TYPE DOMAIN-CONTAINING PROTEIN"/>
    <property type="match status" value="1"/>
</dbReference>
<proteinExistence type="predicted"/>
<dbReference type="InterPro" id="IPR018289">
    <property type="entry name" value="MULE_transposase_dom"/>
</dbReference>
<dbReference type="InterPro" id="IPR052579">
    <property type="entry name" value="Zinc_finger_SWIM"/>
</dbReference>
<evidence type="ECO:0000313" key="4">
    <source>
        <dbReference type="RefSeq" id="XP_056685621.1"/>
    </source>
</evidence>
<keyword evidence="3" id="KW-1185">Reference proteome</keyword>
<dbReference type="PANTHER" id="PTHR31569">
    <property type="entry name" value="SWIM-TYPE DOMAIN-CONTAINING PROTEIN"/>
    <property type="match status" value="1"/>
</dbReference>